<dbReference type="PRINTS" id="PR00411">
    <property type="entry name" value="PNDRDTASEI"/>
</dbReference>
<dbReference type="Gene3D" id="3.50.50.60">
    <property type="entry name" value="FAD/NAD(P)-binding domain"/>
    <property type="match status" value="2"/>
</dbReference>
<dbReference type="OrthoDB" id="833207at2"/>
<feature type="domain" description="Amine oxidase" evidence="4">
    <location>
        <begin position="15"/>
        <end position="396"/>
    </location>
</feature>
<dbReference type="PATRIC" id="fig|656366.3.peg.2413"/>
<sequence>MESDYVVIGSGINSLVAAAELARSGATVTLLEEKDRLGGFIDSGKLTVPGFIHDTFSSWHPLFMAGAAYAELGPELHRHGLRYLNTDDAGTPWVCGSVGSDTKGKTSVVLALRDPVETAQAFEHAADREAYAVMLQEFGAQAPVIFGFMGSEMDLPNAAKLGFKALRMGLTKVQALVRQGMMSGRNLTRSRFVGTEVDQLWAPWLLHAGLGPDQVSGAVMLPVMAASMHQFGLPIVKGGASGFIAAFESLLRENGVRIHTGAKADSILVRDGRAAAVKTASGTFEASHGILASVSVPQLYNELLDAAAVPPRSRDQAREYQPGRAAMQIHVALDAPVPWIDERLAQTPLIHLSTGSNSTAIACAQAEAGLLPANPTIVIGQQCVLDPSRAPAGKATLWLQLQELPFEPVGDAAGALDISDGWDEKLVTAFTQRVLGQIEQYAPGLGQLVLGIKAISPRELSQSNRNAVGGDPYGGSAELYQNLLWRPLPQLGKGRSPIKGLWHIGAATHPGPGLGGGSGHLAAQQLIRRSKKRRHQKSST</sequence>
<reference evidence="6" key="1">
    <citation type="submission" date="2015-09" db="EMBL/GenBank/DDBJ databases">
        <title>Complete genome of Arthrobacter alpinus strain R3.8.</title>
        <authorList>
            <person name="See-Too W.S."/>
            <person name="Chan K.G."/>
        </authorList>
    </citation>
    <scope>NUCLEOTIDE SEQUENCE [LARGE SCALE GENOMIC DNA]</scope>
    <source>
        <strain evidence="6">R3.8</strain>
    </source>
</reference>
<evidence type="ECO:0000256" key="2">
    <source>
        <dbReference type="ARBA" id="ARBA00038825"/>
    </source>
</evidence>
<accession>A0A0M5LXJ7</accession>
<keyword evidence="6" id="KW-1185">Reference proteome</keyword>
<evidence type="ECO:0000256" key="1">
    <source>
        <dbReference type="ARBA" id="ARBA00037217"/>
    </source>
</evidence>
<evidence type="ECO:0000256" key="3">
    <source>
        <dbReference type="ARBA" id="ARBA00040298"/>
    </source>
</evidence>
<dbReference type="RefSeq" id="WP_062007299.1">
    <property type="nucleotide sequence ID" value="NZ_CP012677.1"/>
</dbReference>
<evidence type="ECO:0000313" key="6">
    <source>
        <dbReference type="Proteomes" id="UP000062833"/>
    </source>
</evidence>
<dbReference type="PANTHER" id="PTHR10668">
    <property type="entry name" value="PHYTOENE DEHYDROGENASE"/>
    <property type="match status" value="1"/>
</dbReference>
<dbReference type="Pfam" id="PF01593">
    <property type="entry name" value="Amino_oxidase"/>
    <property type="match status" value="1"/>
</dbReference>
<name>A0A0M5LXJ7_9MICC</name>
<comment type="function">
    <text evidence="1">Probable oxidoreductase that may play a role as regulator of mitochondrial function.</text>
</comment>
<organism evidence="5 6">
    <name type="scientific">Arthrobacter alpinus</name>
    <dbReference type="NCBI Taxonomy" id="656366"/>
    <lineage>
        <taxon>Bacteria</taxon>
        <taxon>Bacillati</taxon>
        <taxon>Actinomycetota</taxon>
        <taxon>Actinomycetes</taxon>
        <taxon>Micrococcales</taxon>
        <taxon>Micrococcaceae</taxon>
        <taxon>Arthrobacter</taxon>
    </lineage>
</organism>
<dbReference type="GO" id="GO:0016491">
    <property type="term" value="F:oxidoreductase activity"/>
    <property type="evidence" value="ECO:0007669"/>
    <property type="project" value="InterPro"/>
</dbReference>
<proteinExistence type="predicted"/>
<dbReference type="InterPro" id="IPR036188">
    <property type="entry name" value="FAD/NAD-bd_sf"/>
</dbReference>
<dbReference type="AlphaFoldDB" id="A0A0M5LXJ7"/>
<evidence type="ECO:0000259" key="4">
    <source>
        <dbReference type="Pfam" id="PF01593"/>
    </source>
</evidence>
<dbReference type="InterPro" id="IPR002937">
    <property type="entry name" value="Amino_oxidase"/>
</dbReference>
<dbReference type="Proteomes" id="UP000062833">
    <property type="component" value="Chromosome"/>
</dbReference>
<gene>
    <name evidence="5" type="ORF">AOC05_11190</name>
</gene>
<evidence type="ECO:0000313" key="5">
    <source>
        <dbReference type="EMBL" id="ALE92737.1"/>
    </source>
</evidence>
<dbReference type="PANTHER" id="PTHR10668:SF105">
    <property type="entry name" value="DEHYDROGENASE-RELATED"/>
    <property type="match status" value="1"/>
</dbReference>
<dbReference type="SUPFAM" id="SSF51905">
    <property type="entry name" value="FAD/NAD(P)-binding domain"/>
    <property type="match status" value="1"/>
</dbReference>
<protein>
    <recommendedName>
        <fullName evidence="3">Pyridine nucleotide-disulfide oxidoreductase domain-containing protein 2</fullName>
    </recommendedName>
</protein>
<dbReference type="KEGG" id="aaq:AOC05_11190"/>
<comment type="subunit">
    <text evidence="2">Interacts with COX5B; this interaction may contribute to localize PYROXD2 to the inner face of the inner mitochondrial membrane.</text>
</comment>
<dbReference type="EMBL" id="CP012677">
    <property type="protein sequence ID" value="ALE92737.1"/>
    <property type="molecule type" value="Genomic_DNA"/>
</dbReference>